<dbReference type="NCBIfam" id="TIGR00152">
    <property type="entry name" value="dephospho-CoA kinase"/>
    <property type="match status" value="1"/>
</dbReference>
<evidence type="ECO:0000256" key="1">
    <source>
        <dbReference type="ARBA" id="ARBA00022741"/>
    </source>
</evidence>
<proteinExistence type="inferred from homology"/>
<comment type="pathway">
    <text evidence="3">Cofactor biosynthesis; coenzyme A biosynthesis; CoA from (R)-pantothenate: step 5/5.</text>
</comment>
<keyword evidence="3" id="KW-0173">Coenzyme A biosynthesis</keyword>
<reference evidence="6" key="1">
    <citation type="journal article" date="2019" name="Int. J. Syst. Evol. Microbiol.">
        <title>The Global Catalogue of Microorganisms (GCM) 10K type strain sequencing project: providing services to taxonomists for standard genome sequencing and annotation.</title>
        <authorList>
            <consortium name="The Broad Institute Genomics Platform"/>
            <consortium name="The Broad Institute Genome Sequencing Center for Infectious Disease"/>
            <person name="Wu L."/>
            <person name="Ma J."/>
        </authorList>
    </citation>
    <scope>NUCLEOTIDE SEQUENCE [LARGE SCALE GENOMIC DNA]</scope>
    <source>
        <strain evidence="6">CGMCC 1.15277</strain>
    </source>
</reference>
<keyword evidence="1 3" id="KW-0547">Nucleotide-binding</keyword>
<dbReference type="GO" id="GO:0004140">
    <property type="term" value="F:dephospho-CoA kinase activity"/>
    <property type="evidence" value="ECO:0007669"/>
    <property type="project" value="UniProtKB-EC"/>
</dbReference>
<comment type="function">
    <text evidence="3">Catalyzes the phosphorylation of the 3'-hydroxyl group of dephosphocoenzyme A to form coenzyme A.</text>
</comment>
<comment type="similarity">
    <text evidence="3">Belongs to the CoaE family.</text>
</comment>
<comment type="subcellular location">
    <subcellularLocation>
        <location evidence="3">Cytoplasm</location>
    </subcellularLocation>
</comment>
<dbReference type="RefSeq" id="WP_343885657.1">
    <property type="nucleotide sequence ID" value="NZ_BAAAKI010000010.1"/>
</dbReference>
<evidence type="ECO:0000313" key="5">
    <source>
        <dbReference type="EMBL" id="MFC6397367.1"/>
    </source>
</evidence>
<dbReference type="PANTHER" id="PTHR10695:SF46">
    <property type="entry name" value="BIFUNCTIONAL COENZYME A SYNTHASE-RELATED"/>
    <property type="match status" value="1"/>
</dbReference>
<evidence type="ECO:0000256" key="4">
    <source>
        <dbReference type="NCBIfam" id="TIGR00152"/>
    </source>
</evidence>
<dbReference type="EMBL" id="JBHSUA010000020">
    <property type="protein sequence ID" value="MFC6397367.1"/>
    <property type="molecule type" value="Genomic_DNA"/>
</dbReference>
<evidence type="ECO:0000256" key="3">
    <source>
        <dbReference type="HAMAP-Rule" id="MF_00376"/>
    </source>
</evidence>
<keyword evidence="3" id="KW-0963">Cytoplasm</keyword>
<gene>
    <name evidence="3 5" type="primary">coaE</name>
    <name evidence="5" type="ORF">ACFP57_10295</name>
</gene>
<comment type="caution">
    <text evidence="5">The sequence shown here is derived from an EMBL/GenBank/DDBJ whole genome shotgun (WGS) entry which is preliminary data.</text>
</comment>
<keyword evidence="2 3" id="KW-0067">ATP-binding</keyword>
<dbReference type="CDD" id="cd02022">
    <property type="entry name" value="DPCK"/>
    <property type="match status" value="1"/>
</dbReference>
<dbReference type="PROSITE" id="PS51219">
    <property type="entry name" value="DPCK"/>
    <property type="match status" value="1"/>
</dbReference>
<keyword evidence="3 5" id="KW-0808">Transferase</keyword>
<dbReference type="PANTHER" id="PTHR10695">
    <property type="entry name" value="DEPHOSPHO-COA KINASE-RELATED"/>
    <property type="match status" value="1"/>
</dbReference>
<dbReference type="InterPro" id="IPR001977">
    <property type="entry name" value="Depp_CoAkinase"/>
</dbReference>
<dbReference type="Gene3D" id="3.40.50.300">
    <property type="entry name" value="P-loop containing nucleotide triphosphate hydrolases"/>
    <property type="match status" value="1"/>
</dbReference>
<accession>A0ABW1X5D2</accession>
<dbReference type="HAMAP" id="MF_00376">
    <property type="entry name" value="Dephospho_CoA_kinase"/>
    <property type="match status" value="1"/>
</dbReference>
<feature type="binding site" evidence="3">
    <location>
        <begin position="11"/>
        <end position="16"/>
    </location>
    <ligand>
        <name>ATP</name>
        <dbReference type="ChEBI" id="CHEBI:30616"/>
    </ligand>
</feature>
<keyword evidence="6" id="KW-1185">Reference proteome</keyword>
<comment type="catalytic activity">
    <reaction evidence="3">
        <text>3'-dephospho-CoA + ATP = ADP + CoA + H(+)</text>
        <dbReference type="Rhea" id="RHEA:18245"/>
        <dbReference type="ChEBI" id="CHEBI:15378"/>
        <dbReference type="ChEBI" id="CHEBI:30616"/>
        <dbReference type="ChEBI" id="CHEBI:57287"/>
        <dbReference type="ChEBI" id="CHEBI:57328"/>
        <dbReference type="ChEBI" id="CHEBI:456216"/>
        <dbReference type="EC" id="2.7.1.24"/>
    </reaction>
</comment>
<organism evidence="5 6">
    <name type="scientific">Luteococcus sanguinis</name>
    <dbReference type="NCBI Taxonomy" id="174038"/>
    <lineage>
        <taxon>Bacteria</taxon>
        <taxon>Bacillati</taxon>
        <taxon>Actinomycetota</taxon>
        <taxon>Actinomycetes</taxon>
        <taxon>Propionibacteriales</taxon>
        <taxon>Propionibacteriaceae</taxon>
        <taxon>Luteococcus</taxon>
    </lineage>
</organism>
<protein>
    <recommendedName>
        <fullName evidence="3 4">Dephospho-CoA kinase</fullName>
        <ecNumber evidence="3 4">2.7.1.24</ecNumber>
    </recommendedName>
    <alternativeName>
        <fullName evidence="3">Dephosphocoenzyme A kinase</fullName>
    </alternativeName>
</protein>
<evidence type="ECO:0000256" key="2">
    <source>
        <dbReference type="ARBA" id="ARBA00022840"/>
    </source>
</evidence>
<dbReference type="Pfam" id="PF01121">
    <property type="entry name" value="CoaE"/>
    <property type="match status" value="1"/>
</dbReference>
<dbReference type="InterPro" id="IPR027417">
    <property type="entry name" value="P-loop_NTPase"/>
</dbReference>
<name>A0ABW1X5D2_9ACTN</name>
<dbReference type="Proteomes" id="UP001596266">
    <property type="component" value="Unassembled WGS sequence"/>
</dbReference>
<keyword evidence="3 5" id="KW-0418">Kinase</keyword>
<evidence type="ECO:0000313" key="6">
    <source>
        <dbReference type="Proteomes" id="UP001596266"/>
    </source>
</evidence>
<dbReference type="SUPFAM" id="SSF52540">
    <property type="entry name" value="P-loop containing nucleoside triphosphate hydrolases"/>
    <property type="match status" value="1"/>
</dbReference>
<sequence>MIRVGLTGGIASGKSAVGDEMARLGALVIDSDQLARDVVAPGTPGLQQVVDRFGPEVLGADGFLDRPRLGAIVFGDDGARADLNAIIHPLVLAARNQIESQVLDPYAIVVSMIPLLVEIGAAKSFDVVVVVDVGPDAQLARLMARNGLSEAEARARMSAQVSREQRLALADFVVRNDGTLEQLRERVHAVWHELLRLRGGMGDGCGC</sequence>
<dbReference type="EC" id="2.7.1.24" evidence="3 4"/>
<dbReference type="NCBIfam" id="NF002879">
    <property type="entry name" value="PRK03333.1"/>
    <property type="match status" value="1"/>
</dbReference>